<dbReference type="Proteomes" id="UP000524246">
    <property type="component" value="Unassembled WGS sequence"/>
</dbReference>
<proteinExistence type="predicted"/>
<name>A0A7X9FRH4_9DELT</name>
<comment type="caution">
    <text evidence="1">The sequence shown here is derived from an EMBL/GenBank/DDBJ whole genome shotgun (WGS) entry which is preliminary data.</text>
</comment>
<dbReference type="EMBL" id="JAAZON010000208">
    <property type="protein sequence ID" value="NMC62501.1"/>
    <property type="molecule type" value="Genomic_DNA"/>
</dbReference>
<evidence type="ECO:0000313" key="2">
    <source>
        <dbReference type="Proteomes" id="UP000524246"/>
    </source>
</evidence>
<accession>A0A7X9FRH4</accession>
<sequence length="167" mass="18657">MKKFFISTIVLVLFNSCSGTDTGESFSPGIFEGQPEIQLSDDTLRIHRDSCRNLIQIFLSNGKYKIHINEDGEYFTVEHESNLGSSLIARIDKQQTAFGAEERNDFQSEISLGIPASCSFTFRGHFSGESSNTILESGQIEGKCMDEQSSLKCIFNHSVTLERKIEA</sequence>
<gene>
    <name evidence="1" type="ORF">GYA55_04965</name>
</gene>
<organism evidence="1 2">
    <name type="scientific">SAR324 cluster bacterium</name>
    <dbReference type="NCBI Taxonomy" id="2024889"/>
    <lineage>
        <taxon>Bacteria</taxon>
        <taxon>Deltaproteobacteria</taxon>
        <taxon>SAR324 cluster</taxon>
    </lineage>
</organism>
<dbReference type="AlphaFoldDB" id="A0A7X9FRH4"/>
<evidence type="ECO:0000313" key="1">
    <source>
        <dbReference type="EMBL" id="NMC62501.1"/>
    </source>
</evidence>
<reference evidence="1 2" key="1">
    <citation type="journal article" date="2020" name="Biotechnol. Biofuels">
        <title>New insights from the biogas microbiome by comprehensive genome-resolved metagenomics of nearly 1600 species originating from multiple anaerobic digesters.</title>
        <authorList>
            <person name="Campanaro S."/>
            <person name="Treu L."/>
            <person name="Rodriguez-R L.M."/>
            <person name="Kovalovszki A."/>
            <person name="Ziels R.M."/>
            <person name="Maus I."/>
            <person name="Zhu X."/>
            <person name="Kougias P.G."/>
            <person name="Basile A."/>
            <person name="Luo G."/>
            <person name="Schluter A."/>
            <person name="Konstantinidis K.T."/>
            <person name="Angelidaki I."/>
        </authorList>
    </citation>
    <scope>NUCLEOTIDE SEQUENCE [LARGE SCALE GENOMIC DNA]</scope>
    <source>
        <strain evidence="1">AS27yjCOA_65</strain>
    </source>
</reference>
<protein>
    <submittedName>
        <fullName evidence="1">Uncharacterized protein</fullName>
    </submittedName>
</protein>